<reference evidence="3" key="1">
    <citation type="journal article" date="2019" name="Int. J. Syst. Evol. Microbiol.">
        <title>The Global Catalogue of Microorganisms (GCM) 10K type strain sequencing project: providing services to taxonomists for standard genome sequencing and annotation.</title>
        <authorList>
            <consortium name="The Broad Institute Genomics Platform"/>
            <consortium name="The Broad Institute Genome Sequencing Center for Infectious Disease"/>
            <person name="Wu L."/>
            <person name="Ma J."/>
        </authorList>
    </citation>
    <scope>NUCLEOTIDE SEQUENCE [LARGE SCALE GENOMIC DNA]</scope>
    <source>
        <strain evidence="3">JCM 17498</strain>
    </source>
</reference>
<dbReference type="RefSeq" id="WP_344694261.1">
    <property type="nucleotide sequence ID" value="NZ_BAABBF010000008.1"/>
</dbReference>
<organism evidence="2 3">
    <name type="scientific">Sphingomonas cynarae</name>
    <dbReference type="NCBI Taxonomy" id="930197"/>
    <lineage>
        <taxon>Bacteria</taxon>
        <taxon>Pseudomonadati</taxon>
        <taxon>Pseudomonadota</taxon>
        <taxon>Alphaproteobacteria</taxon>
        <taxon>Sphingomonadales</taxon>
        <taxon>Sphingomonadaceae</taxon>
        <taxon>Sphingomonas</taxon>
    </lineage>
</organism>
<protein>
    <recommendedName>
        <fullName evidence="4">Growth inhibitor PemK</fullName>
    </recommendedName>
</protein>
<dbReference type="EMBL" id="BAABBF010000008">
    <property type="protein sequence ID" value="GAA3720228.1"/>
    <property type="molecule type" value="Genomic_DNA"/>
</dbReference>
<gene>
    <name evidence="2" type="ORF">GCM10022268_30640</name>
</gene>
<comment type="caution">
    <text evidence="2">The sequence shown here is derived from an EMBL/GenBank/DDBJ whole genome shotgun (WGS) entry which is preliminary data.</text>
</comment>
<sequence>MTKPSKPSAASNPAAAPKTPKKGSTLPQPGEVLNYSYLWEYEYLKGRDEGIKDRPVAVVLVTRPKDGINQVHVVPLTTKAPTRDQLAIEVPDAVRRDLGLSSDRSWIIITEWNRFAWPGYDIRPIAGREPAVSYGYLPASFFRRVRDAIVAAGIGRPVDRDY</sequence>
<evidence type="ECO:0000313" key="3">
    <source>
        <dbReference type="Proteomes" id="UP001500523"/>
    </source>
</evidence>
<dbReference type="Proteomes" id="UP001500523">
    <property type="component" value="Unassembled WGS sequence"/>
</dbReference>
<keyword evidence="3" id="KW-1185">Reference proteome</keyword>
<feature type="region of interest" description="Disordered" evidence="1">
    <location>
        <begin position="1"/>
        <end position="27"/>
    </location>
</feature>
<name>A0ABP7ELV2_9SPHN</name>
<accession>A0ABP7ELV2</accession>
<evidence type="ECO:0000313" key="2">
    <source>
        <dbReference type="EMBL" id="GAA3720228.1"/>
    </source>
</evidence>
<evidence type="ECO:0008006" key="4">
    <source>
        <dbReference type="Google" id="ProtNLM"/>
    </source>
</evidence>
<feature type="compositionally biased region" description="Low complexity" evidence="1">
    <location>
        <begin position="1"/>
        <end position="25"/>
    </location>
</feature>
<proteinExistence type="predicted"/>
<evidence type="ECO:0000256" key="1">
    <source>
        <dbReference type="SAM" id="MobiDB-lite"/>
    </source>
</evidence>